<accession>A0AAV5QZC6</accession>
<evidence type="ECO:0000313" key="3">
    <source>
        <dbReference type="Proteomes" id="UP001378960"/>
    </source>
</evidence>
<reference evidence="2 3" key="1">
    <citation type="journal article" date="2023" name="Elife">
        <title>Identification of key yeast species and microbe-microbe interactions impacting larval growth of Drosophila in the wild.</title>
        <authorList>
            <person name="Mure A."/>
            <person name="Sugiura Y."/>
            <person name="Maeda R."/>
            <person name="Honda K."/>
            <person name="Sakurai N."/>
            <person name="Takahashi Y."/>
            <person name="Watada M."/>
            <person name="Katoh T."/>
            <person name="Gotoh A."/>
            <person name="Gotoh Y."/>
            <person name="Taniguchi I."/>
            <person name="Nakamura K."/>
            <person name="Hayashi T."/>
            <person name="Katayama T."/>
            <person name="Uemura T."/>
            <person name="Hattori Y."/>
        </authorList>
    </citation>
    <scope>NUCLEOTIDE SEQUENCE [LARGE SCALE GENOMIC DNA]</scope>
    <source>
        <strain evidence="2 3">PK-24</strain>
    </source>
</reference>
<feature type="compositionally biased region" description="Basic and acidic residues" evidence="1">
    <location>
        <begin position="16"/>
        <end position="33"/>
    </location>
</feature>
<keyword evidence="3" id="KW-1185">Reference proteome</keyword>
<dbReference type="InterPro" id="IPR021475">
    <property type="entry name" value="Pants/Emi1-like"/>
</dbReference>
<dbReference type="AlphaFoldDB" id="A0AAV5QZC6"/>
<evidence type="ECO:0000313" key="2">
    <source>
        <dbReference type="EMBL" id="GMM43759.1"/>
    </source>
</evidence>
<comment type="caution">
    <text evidence="2">The sequence shown here is derived from an EMBL/GenBank/DDBJ whole genome shotgun (WGS) entry which is preliminary data.</text>
</comment>
<dbReference type="Pfam" id="PF11326">
    <property type="entry name" value="PANTS-like"/>
    <property type="match status" value="1"/>
</dbReference>
<protein>
    <submittedName>
        <fullName evidence="2">Emi1 protein</fullName>
    </submittedName>
</protein>
<dbReference type="PANTHER" id="PTHR28052:SF1">
    <property type="entry name" value="UPF0545 PROTEIN C22ORF39"/>
    <property type="match status" value="1"/>
</dbReference>
<name>A0AAV5QZC6_PICKL</name>
<gene>
    <name evidence="2" type="ORF">DAPK24_003340</name>
</gene>
<evidence type="ECO:0000256" key="1">
    <source>
        <dbReference type="SAM" id="MobiDB-lite"/>
    </source>
</evidence>
<dbReference type="EMBL" id="BTGB01000001">
    <property type="protein sequence ID" value="GMM43759.1"/>
    <property type="molecule type" value="Genomic_DNA"/>
</dbReference>
<dbReference type="PANTHER" id="PTHR28052">
    <property type="entry name" value="UPF0545 PROTEIN C22ORF39"/>
    <property type="match status" value="1"/>
</dbReference>
<dbReference type="Proteomes" id="UP001378960">
    <property type="component" value="Unassembled WGS sequence"/>
</dbReference>
<proteinExistence type="predicted"/>
<sequence length="155" mass="17932">MFWNSDKSNDSGKNVTSKENDIKDDGPHTDNNEIRQMESLLDDVMNDKKSSSSLRNKASNRAESLELSKFPKEMSCMTALDELMQCMSLGGQIRNYYRYGDLTLCDKQSEKLNFCFSNSLNTLDVKEVNVQEFYKKRLVEQLKRGSSEDIWESRD</sequence>
<feature type="region of interest" description="Disordered" evidence="1">
    <location>
        <begin position="1"/>
        <end position="33"/>
    </location>
</feature>
<organism evidence="2 3">
    <name type="scientific">Pichia kluyveri</name>
    <name type="common">Yeast</name>
    <dbReference type="NCBI Taxonomy" id="36015"/>
    <lineage>
        <taxon>Eukaryota</taxon>
        <taxon>Fungi</taxon>
        <taxon>Dikarya</taxon>
        <taxon>Ascomycota</taxon>
        <taxon>Saccharomycotina</taxon>
        <taxon>Pichiomycetes</taxon>
        <taxon>Pichiales</taxon>
        <taxon>Pichiaceae</taxon>
        <taxon>Pichia</taxon>
    </lineage>
</organism>